<dbReference type="EMBL" id="AMQN01009528">
    <property type="status" value="NOT_ANNOTATED_CDS"/>
    <property type="molecule type" value="Genomic_DNA"/>
</dbReference>
<dbReference type="HOGENOM" id="CLU_1490392_0_0_1"/>
<evidence type="ECO:0000313" key="2">
    <source>
        <dbReference type="EMBL" id="ELU00887.1"/>
    </source>
</evidence>
<dbReference type="Proteomes" id="UP000014760">
    <property type="component" value="Unassembled WGS sequence"/>
</dbReference>
<organism evidence="2">
    <name type="scientific">Capitella teleta</name>
    <name type="common">Polychaete worm</name>
    <dbReference type="NCBI Taxonomy" id="283909"/>
    <lineage>
        <taxon>Eukaryota</taxon>
        <taxon>Metazoa</taxon>
        <taxon>Spiralia</taxon>
        <taxon>Lophotrochozoa</taxon>
        <taxon>Annelida</taxon>
        <taxon>Polychaeta</taxon>
        <taxon>Sedentaria</taxon>
        <taxon>Scolecida</taxon>
        <taxon>Capitellidae</taxon>
        <taxon>Capitella</taxon>
    </lineage>
</organism>
<gene>
    <name evidence="2" type="ORF">CAPTEDRAFT_192556</name>
</gene>
<sequence>MASEAGGKRCEKNLILHVRLLYACWIITSVSCAYAIWLSFDQMTKLRQEFEKELSVFNRRVVEFDAQGDSWGNSPKHWPPTPDYGTPEVISDEDFVRVKRSATKPKKKTRKQNTRALEDVSKPPTFFYGGKSAPDAEGSGNTPDDWVWLTSYSRIPMRLAIIVSWSSSPSTVADLFDVVKQ</sequence>
<keyword evidence="1" id="KW-1133">Transmembrane helix</keyword>
<evidence type="ECO:0000313" key="3">
    <source>
        <dbReference type="EnsemblMetazoa" id="CapteP192556"/>
    </source>
</evidence>
<name>R7UC97_CAPTE</name>
<evidence type="ECO:0000256" key="1">
    <source>
        <dbReference type="SAM" id="Phobius"/>
    </source>
</evidence>
<dbReference type="AlphaFoldDB" id="R7UC97"/>
<keyword evidence="4" id="KW-1185">Reference proteome</keyword>
<reference evidence="4" key="1">
    <citation type="submission" date="2012-12" db="EMBL/GenBank/DDBJ databases">
        <authorList>
            <person name="Hellsten U."/>
            <person name="Grimwood J."/>
            <person name="Chapman J.A."/>
            <person name="Shapiro H."/>
            <person name="Aerts A."/>
            <person name="Otillar R.P."/>
            <person name="Terry A.Y."/>
            <person name="Boore J.L."/>
            <person name="Simakov O."/>
            <person name="Marletaz F."/>
            <person name="Cho S.-J."/>
            <person name="Edsinger-Gonzales E."/>
            <person name="Havlak P."/>
            <person name="Kuo D.-H."/>
            <person name="Larsson T."/>
            <person name="Lv J."/>
            <person name="Arendt D."/>
            <person name="Savage R."/>
            <person name="Osoegawa K."/>
            <person name="de Jong P."/>
            <person name="Lindberg D.R."/>
            <person name="Seaver E.C."/>
            <person name="Weisblat D.A."/>
            <person name="Putnam N.H."/>
            <person name="Grigoriev I.V."/>
            <person name="Rokhsar D.S."/>
        </authorList>
    </citation>
    <scope>NUCLEOTIDE SEQUENCE</scope>
    <source>
        <strain evidence="4">I ESC-2004</strain>
    </source>
</reference>
<evidence type="ECO:0000313" key="4">
    <source>
        <dbReference type="Proteomes" id="UP000014760"/>
    </source>
</evidence>
<reference evidence="3" key="3">
    <citation type="submission" date="2015-06" db="UniProtKB">
        <authorList>
            <consortium name="EnsemblMetazoa"/>
        </authorList>
    </citation>
    <scope>IDENTIFICATION</scope>
</reference>
<accession>R7UC97</accession>
<feature type="transmembrane region" description="Helical" evidence="1">
    <location>
        <begin position="20"/>
        <end position="40"/>
    </location>
</feature>
<reference evidence="2 4" key="2">
    <citation type="journal article" date="2013" name="Nature">
        <title>Insights into bilaterian evolution from three spiralian genomes.</title>
        <authorList>
            <person name="Simakov O."/>
            <person name="Marletaz F."/>
            <person name="Cho S.J."/>
            <person name="Edsinger-Gonzales E."/>
            <person name="Havlak P."/>
            <person name="Hellsten U."/>
            <person name="Kuo D.H."/>
            <person name="Larsson T."/>
            <person name="Lv J."/>
            <person name="Arendt D."/>
            <person name="Savage R."/>
            <person name="Osoegawa K."/>
            <person name="de Jong P."/>
            <person name="Grimwood J."/>
            <person name="Chapman J.A."/>
            <person name="Shapiro H."/>
            <person name="Aerts A."/>
            <person name="Otillar R.P."/>
            <person name="Terry A.Y."/>
            <person name="Boore J.L."/>
            <person name="Grigoriev I.V."/>
            <person name="Lindberg D.R."/>
            <person name="Seaver E.C."/>
            <person name="Weisblat D.A."/>
            <person name="Putnam N.H."/>
            <person name="Rokhsar D.S."/>
        </authorList>
    </citation>
    <scope>NUCLEOTIDE SEQUENCE</scope>
    <source>
        <strain evidence="2 4">I ESC-2004</strain>
    </source>
</reference>
<dbReference type="EMBL" id="KB305619">
    <property type="protein sequence ID" value="ELU00887.1"/>
    <property type="molecule type" value="Genomic_DNA"/>
</dbReference>
<dbReference type="EnsemblMetazoa" id="CapteT192556">
    <property type="protein sequence ID" value="CapteP192556"/>
    <property type="gene ID" value="CapteG192556"/>
</dbReference>
<proteinExistence type="predicted"/>
<keyword evidence="1" id="KW-0472">Membrane</keyword>
<keyword evidence="1" id="KW-0812">Transmembrane</keyword>
<protein>
    <submittedName>
        <fullName evidence="2 3">Uncharacterized protein</fullName>
    </submittedName>
</protein>